<dbReference type="EMBL" id="JAAKFY010000015">
    <property type="protein sequence ID" value="KAF3845242.1"/>
    <property type="molecule type" value="Genomic_DNA"/>
</dbReference>
<evidence type="ECO:0000313" key="2">
    <source>
        <dbReference type="Proteomes" id="UP000518266"/>
    </source>
</evidence>
<reference evidence="1 2" key="1">
    <citation type="submission" date="2020-03" db="EMBL/GenBank/DDBJ databases">
        <title>Dissostichus mawsoni Genome sequencing and assembly.</title>
        <authorList>
            <person name="Park H."/>
        </authorList>
    </citation>
    <scope>NUCLEOTIDE SEQUENCE [LARGE SCALE GENOMIC DNA]</scope>
    <source>
        <strain evidence="1">DM0001</strain>
        <tissue evidence="1">Muscle</tissue>
    </source>
</reference>
<feature type="non-terminal residue" evidence="1">
    <location>
        <position position="1"/>
    </location>
</feature>
<comment type="caution">
    <text evidence="1">The sequence shown here is derived from an EMBL/GenBank/DDBJ whole genome shotgun (WGS) entry which is preliminary data.</text>
</comment>
<gene>
    <name evidence="1" type="ORF">F7725_008405</name>
</gene>
<protein>
    <submittedName>
        <fullName evidence="1">Uncharacterized protein</fullName>
    </submittedName>
</protein>
<dbReference type="Proteomes" id="UP000518266">
    <property type="component" value="Unassembled WGS sequence"/>
</dbReference>
<name>A0A7J5Y730_DISMA</name>
<evidence type="ECO:0000313" key="1">
    <source>
        <dbReference type="EMBL" id="KAF3845242.1"/>
    </source>
</evidence>
<dbReference type="AlphaFoldDB" id="A0A7J5Y730"/>
<proteinExistence type="predicted"/>
<sequence length="69" mass="7612">MHLCSRTFFLQHVVDSSVLQPSNASTGSPGTQHDLLFLLRSVCGDGAFTASVKLSCRSRHAEEAFRFQQ</sequence>
<keyword evidence="2" id="KW-1185">Reference proteome</keyword>
<organism evidence="1 2">
    <name type="scientific">Dissostichus mawsoni</name>
    <name type="common">Antarctic cod</name>
    <dbReference type="NCBI Taxonomy" id="36200"/>
    <lineage>
        <taxon>Eukaryota</taxon>
        <taxon>Metazoa</taxon>
        <taxon>Chordata</taxon>
        <taxon>Craniata</taxon>
        <taxon>Vertebrata</taxon>
        <taxon>Euteleostomi</taxon>
        <taxon>Actinopterygii</taxon>
        <taxon>Neopterygii</taxon>
        <taxon>Teleostei</taxon>
        <taxon>Neoteleostei</taxon>
        <taxon>Acanthomorphata</taxon>
        <taxon>Eupercaria</taxon>
        <taxon>Perciformes</taxon>
        <taxon>Notothenioidei</taxon>
        <taxon>Nototheniidae</taxon>
        <taxon>Dissostichus</taxon>
    </lineage>
</organism>
<accession>A0A7J5Y730</accession>